<dbReference type="InterPro" id="IPR031837">
    <property type="entry name" value="DUF5071"/>
</dbReference>
<dbReference type="EMBL" id="JAGGDJ010000022">
    <property type="protein sequence ID" value="MBO7746717.1"/>
    <property type="molecule type" value="Genomic_DNA"/>
</dbReference>
<dbReference type="InterPro" id="IPR038692">
    <property type="entry name" value="Cthe_2751_sf"/>
</dbReference>
<sequence>MKAADQFMELTKRAIPKDKYDVESLKSLRGLDIGQIKLILPLLMEWLQDINWPVAPPLSKALADYGIVLLPFFRLVLNSGDPQWQFSVMHSLIRELPKDISIHLKEDLLRIVLQPTQGELLEELNILAKETIDYIEVL</sequence>
<proteinExistence type="predicted"/>
<gene>
    <name evidence="2" type="ORF">I8J29_21090</name>
</gene>
<reference evidence="2 3" key="1">
    <citation type="submission" date="2021-03" db="EMBL/GenBank/DDBJ databases">
        <title>Paenibacillus artemisicola MWE-103 whole genome sequence.</title>
        <authorList>
            <person name="Ham Y.J."/>
        </authorList>
    </citation>
    <scope>NUCLEOTIDE SEQUENCE [LARGE SCALE GENOMIC DNA]</scope>
    <source>
        <strain evidence="2 3">MWE-103</strain>
    </source>
</reference>
<evidence type="ECO:0000259" key="1">
    <source>
        <dbReference type="Pfam" id="PF16804"/>
    </source>
</evidence>
<keyword evidence="3" id="KW-1185">Reference proteome</keyword>
<name>A0ABS3WEI1_9BACL</name>
<organism evidence="2 3">
    <name type="scientific">Paenibacillus artemisiicola</name>
    <dbReference type="NCBI Taxonomy" id="1172618"/>
    <lineage>
        <taxon>Bacteria</taxon>
        <taxon>Bacillati</taxon>
        <taxon>Bacillota</taxon>
        <taxon>Bacilli</taxon>
        <taxon>Bacillales</taxon>
        <taxon>Paenibacillaceae</taxon>
        <taxon>Paenibacillus</taxon>
    </lineage>
</organism>
<evidence type="ECO:0000313" key="2">
    <source>
        <dbReference type="EMBL" id="MBO7746717.1"/>
    </source>
</evidence>
<dbReference type="Proteomes" id="UP000670947">
    <property type="component" value="Unassembled WGS sequence"/>
</dbReference>
<accession>A0ABS3WEI1</accession>
<feature type="domain" description="DUF5071" evidence="1">
    <location>
        <begin position="15"/>
        <end position="131"/>
    </location>
</feature>
<evidence type="ECO:0000313" key="3">
    <source>
        <dbReference type="Proteomes" id="UP000670947"/>
    </source>
</evidence>
<protein>
    <submittedName>
        <fullName evidence="2">DUF5071 domain-containing protein</fullName>
    </submittedName>
</protein>
<dbReference type="Gene3D" id="1.25.40.750">
    <property type="entry name" value="Domain of unknown function DUF5071"/>
    <property type="match status" value="1"/>
</dbReference>
<dbReference type="Pfam" id="PF16804">
    <property type="entry name" value="DUF5071"/>
    <property type="match status" value="1"/>
</dbReference>
<dbReference type="RefSeq" id="WP_208849466.1">
    <property type="nucleotide sequence ID" value="NZ_JAGGDJ010000022.1"/>
</dbReference>
<comment type="caution">
    <text evidence="2">The sequence shown here is derived from an EMBL/GenBank/DDBJ whole genome shotgun (WGS) entry which is preliminary data.</text>
</comment>